<dbReference type="HOGENOM" id="CLU_006493_7_2_10"/>
<dbReference type="InterPro" id="IPR019999">
    <property type="entry name" value="Anth_synth_I-like"/>
</dbReference>
<dbReference type="Proteomes" id="UP000003586">
    <property type="component" value="Chromosome"/>
</dbReference>
<dbReference type="PANTHER" id="PTHR11236:SF50">
    <property type="entry name" value="AMINODEOXYCHORISMATE SYNTHASE COMPONENT 1"/>
    <property type="match status" value="1"/>
</dbReference>
<organism evidence="2 3">
    <name type="scientific">Niabella soli DSM 19437</name>
    <dbReference type="NCBI Taxonomy" id="929713"/>
    <lineage>
        <taxon>Bacteria</taxon>
        <taxon>Pseudomonadati</taxon>
        <taxon>Bacteroidota</taxon>
        <taxon>Chitinophagia</taxon>
        <taxon>Chitinophagales</taxon>
        <taxon>Chitinophagaceae</taxon>
        <taxon>Niabella</taxon>
    </lineage>
</organism>
<protein>
    <submittedName>
        <fullName evidence="2">Para-aminobenzoate synthase</fullName>
    </submittedName>
</protein>
<proteinExistence type="predicted"/>
<feature type="domain" description="Chorismate-utilising enzyme C-terminal" evidence="1">
    <location>
        <begin position="155"/>
        <end position="412"/>
    </location>
</feature>
<dbReference type="PRINTS" id="PR00095">
    <property type="entry name" value="ANTSNTHASEI"/>
</dbReference>
<sequence>MLMTRTISDPALIKEKVLNWLHRFSTFCFLDSCALPGQSLDFIAGAGAVSAFEASQNDALEAFGEYQKKRQGKWLLGHLGYELNTSGPEALSNKTDQLLFPDICFFEPEIVLQLKEGILEIDAADPAAVYDAILNIPADTTAVGSPVVLQPRVKKAAYLQAIEALQKHIHRGDCYEINYCIEFFAEDTVIDPFTIYRQLTKKTPAPFAGLYRLQDKWLVCASPERFLKKTGSNIISQPIKGTLPRHAQDGVLLAGERENLLNSQKDRAENVMVVDLVRNDLSRICREGSVRVDELFGIYSFAQVHQMVSTVSGVLPDNYAFPDMLKATFPMGSMTGAPKVSVMKLIDQHEQAKRGIFSGSIGYISPDGDFDLNVVIRSLMYNHSTKYLSCKVGSGITIYSEAAKEWEECLLKAKAIEEVLKG</sequence>
<dbReference type="InterPro" id="IPR015890">
    <property type="entry name" value="Chorismate_C"/>
</dbReference>
<keyword evidence="3" id="KW-1185">Reference proteome</keyword>
<dbReference type="Pfam" id="PF00425">
    <property type="entry name" value="Chorismate_bind"/>
    <property type="match status" value="1"/>
</dbReference>
<name>W0F161_9BACT</name>
<dbReference type="InterPro" id="IPR005801">
    <property type="entry name" value="ADC_synthase"/>
</dbReference>
<dbReference type="eggNOG" id="COG0147">
    <property type="taxonomic scope" value="Bacteria"/>
</dbReference>
<dbReference type="PANTHER" id="PTHR11236">
    <property type="entry name" value="AMINOBENZOATE/ANTHRANILATE SYNTHASE"/>
    <property type="match status" value="1"/>
</dbReference>
<evidence type="ECO:0000259" key="1">
    <source>
        <dbReference type="Pfam" id="PF00425"/>
    </source>
</evidence>
<dbReference type="STRING" id="929713.NIASO_08400"/>
<dbReference type="GO" id="GO:0046820">
    <property type="term" value="F:4-amino-4-deoxychorismate synthase activity"/>
    <property type="evidence" value="ECO:0007669"/>
    <property type="project" value="TreeGrafter"/>
</dbReference>
<evidence type="ECO:0000313" key="2">
    <source>
        <dbReference type="EMBL" id="AHF15169.1"/>
    </source>
</evidence>
<dbReference type="Gene3D" id="3.60.120.10">
    <property type="entry name" value="Anthranilate synthase"/>
    <property type="match status" value="1"/>
</dbReference>
<dbReference type="SUPFAM" id="SSF56322">
    <property type="entry name" value="ADC synthase"/>
    <property type="match status" value="1"/>
</dbReference>
<dbReference type="AlphaFoldDB" id="W0F161"/>
<accession>W0F161</accession>
<dbReference type="EMBL" id="CP007035">
    <property type="protein sequence ID" value="AHF15169.1"/>
    <property type="molecule type" value="Genomic_DNA"/>
</dbReference>
<dbReference type="GO" id="GO:0000162">
    <property type="term" value="P:L-tryptophan biosynthetic process"/>
    <property type="evidence" value="ECO:0007669"/>
    <property type="project" value="TreeGrafter"/>
</dbReference>
<dbReference type="KEGG" id="nso:NIASO_08400"/>
<gene>
    <name evidence="2" type="ORF">NIASO_08400</name>
</gene>
<evidence type="ECO:0000313" key="3">
    <source>
        <dbReference type="Proteomes" id="UP000003586"/>
    </source>
</evidence>
<reference evidence="2 3" key="1">
    <citation type="submission" date="2013-12" db="EMBL/GenBank/DDBJ databases">
        <authorList>
            <consortium name="DOE Joint Genome Institute"/>
            <person name="Eisen J."/>
            <person name="Huntemann M."/>
            <person name="Han J."/>
            <person name="Chen A."/>
            <person name="Kyrpides N."/>
            <person name="Mavromatis K."/>
            <person name="Markowitz V."/>
            <person name="Palaniappan K."/>
            <person name="Ivanova N."/>
            <person name="Schaumberg A."/>
            <person name="Pati A."/>
            <person name="Liolios K."/>
            <person name="Nordberg H.P."/>
            <person name="Cantor M.N."/>
            <person name="Hua S.X."/>
            <person name="Woyke T."/>
        </authorList>
    </citation>
    <scope>NUCLEOTIDE SEQUENCE [LARGE SCALE GENOMIC DNA]</scope>
    <source>
        <strain evidence="3">DSM 19437</strain>
    </source>
</reference>